<keyword evidence="3 11" id="KW-1134">Transmembrane beta strand</keyword>
<organism evidence="16 17">
    <name type="scientific">Pseudohaliea rubra DSM 19751</name>
    <dbReference type="NCBI Taxonomy" id="1265313"/>
    <lineage>
        <taxon>Bacteria</taxon>
        <taxon>Pseudomonadati</taxon>
        <taxon>Pseudomonadota</taxon>
        <taxon>Gammaproteobacteria</taxon>
        <taxon>Cellvibrionales</taxon>
        <taxon>Halieaceae</taxon>
        <taxon>Pseudohaliea</taxon>
    </lineage>
</organism>
<dbReference type="STRING" id="1265313.HRUBRA_00285"/>
<keyword evidence="6" id="KW-0408">Iron</keyword>
<proteinExistence type="inferred from homology"/>
<protein>
    <submittedName>
        <fullName evidence="16">TonB-dependent receptor</fullName>
    </submittedName>
</protein>
<keyword evidence="9 11" id="KW-0472">Membrane</keyword>
<keyword evidence="4" id="KW-0410">Iron transport</keyword>
<dbReference type="AlphaFoldDB" id="A0A095VVR1"/>
<sequence length="828" mass="91102">MQAQAPKTRCRNWQRTKLALAVAMAPALSLTGQAAHAQASSDSRLEEVLVTATRRAETDIQTTPVAVTAITGAEVDRLVPTDLGDVLVYAPNVVNGKQPGFNSANFAIRGVGQNGIILYFENQVGVIVDDMVIPHIQTANVDMLDIQSVEILRGPQGTLFGKNTTGGVVNVKTNRPEIGANTLSVRGQVAEFGRVEGRAVANLALGETAAFRAAVMQTESDGYYENGASFGPVADFGVNYPLAGATGQGDGSDLGGSDIFSGRFKFRWQPTDGLDINLAYEMVRDRGDTPPSVNETPDGDYVFNALGFTRDPGGDRVKVAGVSNREGALMRMGSRGHEIDVDGLYLNVDWEMNDAYTLSFFGGRRETDSWLSNTYTGEVGPVSLFDATRQDERETTQFEARIASDLSGPFNFVAGAFYQEDETVFSVAQVLGFVDMTLDSAALFGDPLFFNNNPQVLSNAQDGEAMAIYFDGTWQLNDAWSLGAGVRYTEEEKEWTGRNQVFVQALGGSFDPSFTWEQLGEPLAAADFERFPTGVVSDNEKWEEPTWRVTLGYEPTDDLYFYGTYSRGFKSGGYNDQTGTGGNPIEPIQARPTDPETADSYEIGMRSEWLDGGLRLNLTGFYVIYDDSQQQLLAEIEADRDGDGVNESTFQETRFFNAAEIEVYGLELETAWRVSNNFRIQGSLGWLESEFNEFQADTDFDGSIDTVLDGNPVARAPEWTYNLDFLYDHRFMGGNLDWNLNVNYVDEATYAYTAVPNTPDGITDERTLVNAAVTFRPDNGAWWVRAFGKNLTDEEYRLGELPVANLWVMSYYGQPVTFGIEGGMDFSW</sequence>
<dbReference type="PROSITE" id="PS52016">
    <property type="entry name" value="TONB_DEPENDENT_REC_3"/>
    <property type="match status" value="1"/>
</dbReference>
<keyword evidence="13" id="KW-0732">Signal</keyword>
<evidence type="ECO:0000313" key="16">
    <source>
        <dbReference type="EMBL" id="KGE05083.1"/>
    </source>
</evidence>
<keyword evidence="16" id="KW-0675">Receptor</keyword>
<evidence type="ECO:0000256" key="13">
    <source>
        <dbReference type="SAM" id="SignalP"/>
    </source>
</evidence>
<dbReference type="PANTHER" id="PTHR32552">
    <property type="entry name" value="FERRICHROME IRON RECEPTOR-RELATED"/>
    <property type="match status" value="1"/>
</dbReference>
<feature type="signal peptide" evidence="13">
    <location>
        <begin position="1"/>
        <end position="34"/>
    </location>
</feature>
<evidence type="ECO:0000256" key="1">
    <source>
        <dbReference type="ARBA" id="ARBA00004571"/>
    </source>
</evidence>
<evidence type="ECO:0000256" key="10">
    <source>
        <dbReference type="ARBA" id="ARBA00023237"/>
    </source>
</evidence>
<keyword evidence="10 11" id="KW-0998">Cell outer membrane</keyword>
<evidence type="ECO:0000256" key="4">
    <source>
        <dbReference type="ARBA" id="ARBA00022496"/>
    </source>
</evidence>
<keyword evidence="17" id="KW-1185">Reference proteome</keyword>
<dbReference type="InterPro" id="IPR000531">
    <property type="entry name" value="Beta-barrel_TonB"/>
</dbReference>
<dbReference type="Pfam" id="PF00593">
    <property type="entry name" value="TonB_dep_Rec_b-barrel"/>
    <property type="match status" value="1"/>
</dbReference>
<evidence type="ECO:0000313" key="17">
    <source>
        <dbReference type="Proteomes" id="UP000029640"/>
    </source>
</evidence>
<evidence type="ECO:0000256" key="3">
    <source>
        <dbReference type="ARBA" id="ARBA00022452"/>
    </source>
</evidence>
<accession>A0A095VVR1</accession>
<keyword evidence="8 12" id="KW-0798">TonB box</keyword>
<dbReference type="InterPro" id="IPR036942">
    <property type="entry name" value="Beta-barrel_TonB_sf"/>
</dbReference>
<dbReference type="GO" id="GO:0009279">
    <property type="term" value="C:cell outer membrane"/>
    <property type="evidence" value="ECO:0007669"/>
    <property type="project" value="UniProtKB-SubCell"/>
</dbReference>
<reference evidence="16 17" key="1">
    <citation type="journal article" date="2014" name="Genome Announc.">
        <title>Genome Sequence of Gammaproteobacterial Pseudohaliea rubra Type Strain DSM 19751, Isolated from Coastal Seawater of the Mediterranean Sea.</title>
        <authorList>
            <person name="Spring S."/>
            <person name="Fiebig A."/>
            <person name="Riedel T."/>
            <person name="Goker M."/>
            <person name="Klenk H.P."/>
        </authorList>
    </citation>
    <scope>NUCLEOTIDE SEQUENCE [LARGE SCALE GENOMIC DNA]</scope>
    <source>
        <strain evidence="16 17">DSM 19751</strain>
    </source>
</reference>
<evidence type="ECO:0000256" key="5">
    <source>
        <dbReference type="ARBA" id="ARBA00022692"/>
    </source>
</evidence>
<dbReference type="PANTHER" id="PTHR32552:SF81">
    <property type="entry name" value="TONB-DEPENDENT OUTER MEMBRANE RECEPTOR"/>
    <property type="match status" value="1"/>
</dbReference>
<gene>
    <name evidence="16" type="ORF">HRUBRA_00285</name>
</gene>
<comment type="similarity">
    <text evidence="11 12">Belongs to the TonB-dependent receptor family.</text>
</comment>
<evidence type="ECO:0000256" key="12">
    <source>
        <dbReference type="RuleBase" id="RU003357"/>
    </source>
</evidence>
<dbReference type="HOGENOM" id="CLU_008287_15_2_6"/>
<dbReference type="RefSeq" id="WP_052094309.1">
    <property type="nucleotide sequence ID" value="NZ_KN234748.1"/>
</dbReference>
<evidence type="ECO:0000259" key="15">
    <source>
        <dbReference type="Pfam" id="PF07715"/>
    </source>
</evidence>
<dbReference type="EMBL" id="AUVB01000012">
    <property type="protein sequence ID" value="KGE05083.1"/>
    <property type="molecule type" value="Genomic_DNA"/>
</dbReference>
<feature type="domain" description="TonB-dependent receptor plug" evidence="15">
    <location>
        <begin position="60"/>
        <end position="168"/>
    </location>
</feature>
<comment type="subcellular location">
    <subcellularLocation>
        <location evidence="1 11">Cell outer membrane</location>
        <topology evidence="1 11">Multi-pass membrane protein</topology>
    </subcellularLocation>
</comment>
<evidence type="ECO:0000256" key="2">
    <source>
        <dbReference type="ARBA" id="ARBA00022448"/>
    </source>
</evidence>
<evidence type="ECO:0000256" key="8">
    <source>
        <dbReference type="ARBA" id="ARBA00023077"/>
    </source>
</evidence>
<keyword evidence="2 11" id="KW-0813">Transport</keyword>
<comment type="caution">
    <text evidence="16">The sequence shown here is derived from an EMBL/GenBank/DDBJ whole genome shotgun (WGS) entry which is preliminary data.</text>
</comment>
<dbReference type="Pfam" id="PF07715">
    <property type="entry name" value="Plug"/>
    <property type="match status" value="1"/>
</dbReference>
<evidence type="ECO:0000256" key="7">
    <source>
        <dbReference type="ARBA" id="ARBA00023065"/>
    </source>
</evidence>
<dbReference type="InterPro" id="IPR039426">
    <property type="entry name" value="TonB-dep_rcpt-like"/>
</dbReference>
<evidence type="ECO:0000256" key="9">
    <source>
        <dbReference type="ARBA" id="ARBA00023136"/>
    </source>
</evidence>
<dbReference type="GO" id="GO:0006826">
    <property type="term" value="P:iron ion transport"/>
    <property type="evidence" value="ECO:0007669"/>
    <property type="project" value="UniProtKB-KW"/>
</dbReference>
<feature type="domain" description="TonB-dependent receptor-like beta-barrel" evidence="14">
    <location>
        <begin position="312"/>
        <end position="791"/>
    </location>
</feature>
<dbReference type="Proteomes" id="UP000029640">
    <property type="component" value="Unassembled WGS sequence"/>
</dbReference>
<name>A0A095VVR1_9GAMM</name>
<evidence type="ECO:0000256" key="11">
    <source>
        <dbReference type="PROSITE-ProRule" id="PRU01360"/>
    </source>
</evidence>
<dbReference type="PATRIC" id="fig|1265313.6.peg.285"/>
<dbReference type="OrthoDB" id="127311at2"/>
<dbReference type="eggNOG" id="COG4771">
    <property type="taxonomic scope" value="Bacteria"/>
</dbReference>
<keyword evidence="5 11" id="KW-0812">Transmembrane</keyword>
<dbReference type="SUPFAM" id="SSF56935">
    <property type="entry name" value="Porins"/>
    <property type="match status" value="1"/>
</dbReference>
<evidence type="ECO:0000259" key="14">
    <source>
        <dbReference type="Pfam" id="PF00593"/>
    </source>
</evidence>
<keyword evidence="7" id="KW-0406">Ion transport</keyword>
<feature type="chain" id="PRO_5001912142" evidence="13">
    <location>
        <begin position="35"/>
        <end position="828"/>
    </location>
</feature>
<dbReference type="Gene3D" id="2.40.170.20">
    <property type="entry name" value="TonB-dependent receptor, beta-barrel domain"/>
    <property type="match status" value="1"/>
</dbReference>
<evidence type="ECO:0000256" key="6">
    <source>
        <dbReference type="ARBA" id="ARBA00023004"/>
    </source>
</evidence>
<dbReference type="InterPro" id="IPR012910">
    <property type="entry name" value="Plug_dom"/>
</dbReference>